<dbReference type="GO" id="GO:0005783">
    <property type="term" value="C:endoplasmic reticulum"/>
    <property type="evidence" value="ECO:0007669"/>
    <property type="project" value="TreeGrafter"/>
</dbReference>
<feature type="region of interest" description="Disordered" evidence="5">
    <location>
        <begin position="173"/>
        <end position="211"/>
    </location>
</feature>
<dbReference type="Pfam" id="PF03547">
    <property type="entry name" value="Mem_trans"/>
    <property type="match status" value="1"/>
</dbReference>
<keyword evidence="8" id="KW-1185">Reference proteome</keyword>
<keyword evidence="3 6" id="KW-1133">Transmembrane helix</keyword>
<comment type="subcellular location">
    <subcellularLocation>
        <location evidence="1">Membrane</location>
        <topology evidence="1">Multi-pass membrane protein</topology>
    </subcellularLocation>
</comment>
<keyword evidence="2 6" id="KW-0812">Transmembrane</keyword>
<evidence type="ECO:0000256" key="4">
    <source>
        <dbReference type="ARBA" id="ARBA00023136"/>
    </source>
</evidence>
<sequence length="451" mass="49385">MSDNTTESILVPFLGAFQASLSVLLTISAGVIAAQYGLLDDRSSKKISTFCVRMALPALLITNVGSQLDLETGIRYVPIIIWAIFYTTVSIGIGFVLTKVFGMPDWVIPAIAFNNTTSLPLLLVQSLDATGILSSIDDSSGVVTKAKSYFLVNAMIGNSLTFALGPKLLNGQEEDAPDKAEGDDNDDENERNGEEDIESQEQDAIEHNEQTSLLPNRTVTRITRTKYSVYGKGNKYWSNLSPTTRSALEFMYSFVNAPVIGALIGALLGLVPALHRLFFNEPEEGGYFNAWLTSSVKNVGELFAVLQVIVVGVKLSKAILQYKNREDSKESQVPVVPFLAVTFVRFILWPVISIGVIYLLASRTELLTKDALLWFCLMLMPTGPPAMKLSALADVDGSEDSLKMLIAKFLTVCCPSMDLCLPTFVVFADKFLDVLYHITFDLLHGGWCSES</sequence>
<name>A0AAJ0ESK9_9PEZI</name>
<dbReference type="PANTHER" id="PTHR31794:SF4">
    <property type="entry name" value="AUXIN EFFLUX TRANSPORTER FAMILY PROTEIN (EUROFUNG)"/>
    <property type="match status" value="1"/>
</dbReference>
<dbReference type="InterPro" id="IPR004776">
    <property type="entry name" value="Mem_transp_PIN-like"/>
</dbReference>
<evidence type="ECO:0000313" key="8">
    <source>
        <dbReference type="Proteomes" id="UP001224890"/>
    </source>
</evidence>
<evidence type="ECO:0000256" key="3">
    <source>
        <dbReference type="ARBA" id="ARBA00022989"/>
    </source>
</evidence>
<feature type="compositionally biased region" description="Acidic residues" evidence="5">
    <location>
        <begin position="183"/>
        <end position="203"/>
    </location>
</feature>
<dbReference type="GeneID" id="85450438"/>
<evidence type="ECO:0000256" key="5">
    <source>
        <dbReference type="SAM" id="MobiDB-lite"/>
    </source>
</evidence>
<organism evidence="7 8">
    <name type="scientific">Colletotrichum godetiae</name>
    <dbReference type="NCBI Taxonomy" id="1209918"/>
    <lineage>
        <taxon>Eukaryota</taxon>
        <taxon>Fungi</taxon>
        <taxon>Dikarya</taxon>
        <taxon>Ascomycota</taxon>
        <taxon>Pezizomycotina</taxon>
        <taxon>Sordariomycetes</taxon>
        <taxon>Hypocreomycetidae</taxon>
        <taxon>Glomerellales</taxon>
        <taxon>Glomerellaceae</taxon>
        <taxon>Colletotrichum</taxon>
        <taxon>Colletotrichum acutatum species complex</taxon>
    </lineage>
</organism>
<dbReference type="GO" id="GO:0055085">
    <property type="term" value="P:transmembrane transport"/>
    <property type="evidence" value="ECO:0007669"/>
    <property type="project" value="InterPro"/>
</dbReference>
<evidence type="ECO:0000313" key="7">
    <source>
        <dbReference type="EMBL" id="KAK1673987.1"/>
    </source>
</evidence>
<reference evidence="7" key="1">
    <citation type="submission" date="2021-06" db="EMBL/GenBank/DDBJ databases">
        <title>Comparative genomics, transcriptomics and evolutionary studies reveal genomic signatures of adaptation to plant cell wall in hemibiotrophic fungi.</title>
        <authorList>
            <consortium name="DOE Joint Genome Institute"/>
            <person name="Baroncelli R."/>
            <person name="Diaz J.F."/>
            <person name="Benocci T."/>
            <person name="Peng M."/>
            <person name="Battaglia E."/>
            <person name="Haridas S."/>
            <person name="Andreopoulos W."/>
            <person name="Labutti K."/>
            <person name="Pangilinan J."/>
            <person name="Floch G.L."/>
            <person name="Makela M.R."/>
            <person name="Henrissat B."/>
            <person name="Grigoriev I.V."/>
            <person name="Crouch J.A."/>
            <person name="De Vries R.P."/>
            <person name="Sukno S.A."/>
            <person name="Thon M.R."/>
        </authorList>
    </citation>
    <scope>NUCLEOTIDE SEQUENCE</scope>
    <source>
        <strain evidence="7">CBS 193.32</strain>
    </source>
</reference>
<feature type="transmembrane region" description="Helical" evidence="6">
    <location>
        <begin position="12"/>
        <end position="38"/>
    </location>
</feature>
<evidence type="ECO:0000256" key="1">
    <source>
        <dbReference type="ARBA" id="ARBA00004141"/>
    </source>
</evidence>
<dbReference type="RefSeq" id="XP_060427990.1">
    <property type="nucleotide sequence ID" value="XM_060565912.1"/>
</dbReference>
<proteinExistence type="predicted"/>
<protein>
    <submittedName>
        <fullName evidence="7">Membrane transporter</fullName>
    </submittedName>
</protein>
<feature type="transmembrane region" description="Helical" evidence="6">
    <location>
        <begin position="335"/>
        <end position="360"/>
    </location>
</feature>
<keyword evidence="4 6" id="KW-0472">Membrane</keyword>
<dbReference type="Proteomes" id="UP001224890">
    <property type="component" value="Unassembled WGS sequence"/>
</dbReference>
<dbReference type="AlphaFoldDB" id="A0AAJ0ESK9"/>
<feature type="transmembrane region" description="Helical" evidence="6">
    <location>
        <begin position="254"/>
        <end position="278"/>
    </location>
</feature>
<feature type="transmembrane region" description="Helical" evidence="6">
    <location>
        <begin position="74"/>
        <end position="97"/>
    </location>
</feature>
<accession>A0AAJ0ESK9</accession>
<dbReference type="EMBL" id="JAHMHR010000028">
    <property type="protein sequence ID" value="KAK1673987.1"/>
    <property type="molecule type" value="Genomic_DNA"/>
</dbReference>
<evidence type="ECO:0000256" key="6">
    <source>
        <dbReference type="SAM" id="Phobius"/>
    </source>
</evidence>
<gene>
    <name evidence="7" type="ORF">BDP55DRAFT_195770</name>
</gene>
<dbReference type="PANTHER" id="PTHR31794">
    <property type="entry name" value="AUXIN EFFLUX TRANSPORTER FAMILY PROTEIN (EUROFUNG)"/>
    <property type="match status" value="1"/>
</dbReference>
<comment type="caution">
    <text evidence="7">The sequence shown here is derived from an EMBL/GenBank/DDBJ whole genome shotgun (WGS) entry which is preliminary data.</text>
</comment>
<dbReference type="GO" id="GO:0016020">
    <property type="term" value="C:membrane"/>
    <property type="evidence" value="ECO:0007669"/>
    <property type="project" value="UniProtKB-SubCell"/>
</dbReference>
<evidence type="ECO:0000256" key="2">
    <source>
        <dbReference type="ARBA" id="ARBA00022692"/>
    </source>
</evidence>